<sequence length="160" mass="18253">MMNSFGSMKTKLESTGLYKITDSSNIKAELSAYAYGLNAVFDTLEMMEKELFIDTAEDFGITERERFVGKVRDEYSLEKRRNMLKISEQKVGGKCTPDDFKQIVRGYGVENFTFQEAPSRNRLAINISDSKTDAEKKYIEKCVNADFPLHLNVIISYVNA</sequence>
<proteinExistence type="predicted"/>
<protein>
    <submittedName>
        <fullName evidence="1">Tail protein</fullName>
    </submittedName>
</protein>
<reference evidence="1" key="1">
    <citation type="journal article" date="2021" name="Proc. Natl. Acad. Sci. U.S.A.">
        <title>A Catalog of Tens of Thousands of Viruses from Human Metagenomes Reveals Hidden Associations with Chronic Diseases.</title>
        <authorList>
            <person name="Tisza M.J."/>
            <person name="Buck C.B."/>
        </authorList>
    </citation>
    <scope>NUCLEOTIDE SEQUENCE</scope>
    <source>
        <strain evidence="1">CtHlk26</strain>
    </source>
</reference>
<name>A0A8S5SNJ4_9CAUD</name>
<organism evidence="1">
    <name type="scientific">Myoviridae sp. ctHlk26</name>
    <dbReference type="NCBI Taxonomy" id="2827672"/>
    <lineage>
        <taxon>Viruses</taxon>
        <taxon>Duplodnaviria</taxon>
        <taxon>Heunggongvirae</taxon>
        <taxon>Uroviricota</taxon>
        <taxon>Caudoviricetes</taxon>
    </lineage>
</organism>
<dbReference type="EMBL" id="BK032635">
    <property type="protein sequence ID" value="DAF52371.1"/>
    <property type="molecule type" value="Genomic_DNA"/>
</dbReference>
<accession>A0A8S5SNJ4</accession>
<evidence type="ECO:0000313" key="1">
    <source>
        <dbReference type="EMBL" id="DAF52371.1"/>
    </source>
</evidence>